<reference evidence="2" key="1">
    <citation type="submission" date="2014-11" db="EMBL/GenBank/DDBJ databases">
        <authorList>
            <person name="Amaro Gonzalez C."/>
        </authorList>
    </citation>
    <scope>NUCLEOTIDE SEQUENCE</scope>
</reference>
<proteinExistence type="predicted"/>
<sequence length="26" mass="3297">MQLLIIDAHIAYLIMVFVCWWVYEYY</sequence>
<reference evidence="2" key="2">
    <citation type="journal article" date="2015" name="Fish Shellfish Immunol.">
        <title>Early steps in the European eel (Anguilla anguilla)-Vibrio vulnificus interaction in the gills: Role of the RtxA13 toxin.</title>
        <authorList>
            <person name="Callol A."/>
            <person name="Pajuelo D."/>
            <person name="Ebbesson L."/>
            <person name="Teles M."/>
            <person name="MacKenzie S."/>
            <person name="Amaro C."/>
        </authorList>
    </citation>
    <scope>NUCLEOTIDE SEQUENCE</scope>
</reference>
<accession>A0A0E9RBN2</accession>
<name>A0A0E9RBN2_ANGAN</name>
<dbReference type="EMBL" id="GBXM01082360">
    <property type="protein sequence ID" value="JAH26217.1"/>
    <property type="molecule type" value="Transcribed_RNA"/>
</dbReference>
<keyword evidence="1" id="KW-0472">Membrane</keyword>
<organism evidence="2">
    <name type="scientific">Anguilla anguilla</name>
    <name type="common">European freshwater eel</name>
    <name type="synonym">Muraena anguilla</name>
    <dbReference type="NCBI Taxonomy" id="7936"/>
    <lineage>
        <taxon>Eukaryota</taxon>
        <taxon>Metazoa</taxon>
        <taxon>Chordata</taxon>
        <taxon>Craniata</taxon>
        <taxon>Vertebrata</taxon>
        <taxon>Euteleostomi</taxon>
        <taxon>Actinopterygii</taxon>
        <taxon>Neopterygii</taxon>
        <taxon>Teleostei</taxon>
        <taxon>Anguilliformes</taxon>
        <taxon>Anguillidae</taxon>
        <taxon>Anguilla</taxon>
    </lineage>
</organism>
<keyword evidence="1" id="KW-0812">Transmembrane</keyword>
<protein>
    <submittedName>
        <fullName evidence="2">Uncharacterized protein</fullName>
    </submittedName>
</protein>
<evidence type="ECO:0000313" key="2">
    <source>
        <dbReference type="EMBL" id="JAH26217.1"/>
    </source>
</evidence>
<feature type="transmembrane region" description="Helical" evidence="1">
    <location>
        <begin position="6"/>
        <end position="23"/>
    </location>
</feature>
<keyword evidence="1" id="KW-1133">Transmembrane helix</keyword>
<dbReference type="AlphaFoldDB" id="A0A0E9RBN2"/>
<evidence type="ECO:0000256" key="1">
    <source>
        <dbReference type="SAM" id="Phobius"/>
    </source>
</evidence>